<evidence type="ECO:0000313" key="2">
    <source>
        <dbReference type="EMBL" id="KAK7037734.1"/>
    </source>
</evidence>
<sequence>MPRNRTTARMTFGPYPPKRQAQAQELAERKEGDEAAKKRRKKEEKTDGREDGPLMQEARKRRSARKKKDKHGAAKLARELLDIEAEEEDETMSDNANESELTK</sequence>
<evidence type="ECO:0000256" key="1">
    <source>
        <dbReference type="SAM" id="MobiDB-lite"/>
    </source>
</evidence>
<feature type="compositionally biased region" description="Acidic residues" evidence="1">
    <location>
        <begin position="82"/>
        <end position="92"/>
    </location>
</feature>
<gene>
    <name evidence="2" type="ORF">VNI00_010695</name>
</gene>
<feature type="compositionally biased region" description="Polar residues" evidence="1">
    <location>
        <begin position="93"/>
        <end position="103"/>
    </location>
</feature>
<evidence type="ECO:0000313" key="3">
    <source>
        <dbReference type="Proteomes" id="UP001383192"/>
    </source>
</evidence>
<dbReference type="Proteomes" id="UP001383192">
    <property type="component" value="Unassembled WGS sequence"/>
</dbReference>
<feature type="compositionally biased region" description="Basic residues" evidence="1">
    <location>
        <begin position="59"/>
        <end position="70"/>
    </location>
</feature>
<feature type="compositionally biased region" description="Basic and acidic residues" evidence="1">
    <location>
        <begin position="26"/>
        <end position="36"/>
    </location>
</feature>
<dbReference type="AlphaFoldDB" id="A0AAW0CCB5"/>
<comment type="caution">
    <text evidence="2">The sequence shown here is derived from an EMBL/GenBank/DDBJ whole genome shotgun (WGS) entry which is preliminary data.</text>
</comment>
<organism evidence="2 3">
    <name type="scientific">Paramarasmius palmivorus</name>
    <dbReference type="NCBI Taxonomy" id="297713"/>
    <lineage>
        <taxon>Eukaryota</taxon>
        <taxon>Fungi</taxon>
        <taxon>Dikarya</taxon>
        <taxon>Basidiomycota</taxon>
        <taxon>Agaricomycotina</taxon>
        <taxon>Agaricomycetes</taxon>
        <taxon>Agaricomycetidae</taxon>
        <taxon>Agaricales</taxon>
        <taxon>Marasmiineae</taxon>
        <taxon>Marasmiaceae</taxon>
        <taxon>Paramarasmius</taxon>
    </lineage>
</organism>
<feature type="compositionally biased region" description="Basic and acidic residues" evidence="1">
    <location>
        <begin position="43"/>
        <end position="52"/>
    </location>
</feature>
<protein>
    <submittedName>
        <fullName evidence="2">Uncharacterized protein</fullName>
    </submittedName>
</protein>
<dbReference type="EMBL" id="JAYKXP010000044">
    <property type="protein sequence ID" value="KAK7037734.1"/>
    <property type="molecule type" value="Genomic_DNA"/>
</dbReference>
<name>A0AAW0CCB5_9AGAR</name>
<reference evidence="2 3" key="1">
    <citation type="submission" date="2024-01" db="EMBL/GenBank/DDBJ databases">
        <title>A draft genome for a cacao thread blight-causing isolate of Paramarasmius palmivorus.</title>
        <authorList>
            <person name="Baruah I.K."/>
            <person name="Bukari Y."/>
            <person name="Amoako-Attah I."/>
            <person name="Meinhardt L.W."/>
            <person name="Bailey B.A."/>
            <person name="Cohen S.P."/>
        </authorList>
    </citation>
    <scope>NUCLEOTIDE SEQUENCE [LARGE SCALE GENOMIC DNA]</scope>
    <source>
        <strain evidence="2 3">GH-12</strain>
    </source>
</reference>
<accession>A0AAW0CCB5</accession>
<feature type="region of interest" description="Disordered" evidence="1">
    <location>
        <begin position="1"/>
        <end position="103"/>
    </location>
</feature>
<proteinExistence type="predicted"/>
<keyword evidence="3" id="KW-1185">Reference proteome</keyword>